<dbReference type="PANTHER" id="PTHR30536:SF5">
    <property type="entry name" value="ALTRONATE DEHYDRATASE"/>
    <property type="match status" value="1"/>
</dbReference>
<dbReference type="InterPro" id="IPR052172">
    <property type="entry name" value="UxaA_altronate/galactarate_dh"/>
</dbReference>
<accession>A0A2T1HX35</accession>
<dbReference type="EMBL" id="PVZS01000004">
    <property type="protein sequence ID" value="PSC06174.1"/>
    <property type="molecule type" value="Genomic_DNA"/>
</dbReference>
<evidence type="ECO:0000313" key="3">
    <source>
        <dbReference type="EMBL" id="PSC06174.1"/>
    </source>
</evidence>
<keyword evidence="4" id="KW-1185">Reference proteome</keyword>
<dbReference type="InterPro" id="IPR013974">
    <property type="entry name" value="SAF"/>
</dbReference>
<protein>
    <submittedName>
        <fullName evidence="3">Hydrolase</fullName>
    </submittedName>
</protein>
<dbReference type="GO" id="GO:0016829">
    <property type="term" value="F:lyase activity"/>
    <property type="evidence" value="ECO:0007669"/>
    <property type="project" value="UniProtKB-KW"/>
</dbReference>
<dbReference type="SMART" id="SM00858">
    <property type="entry name" value="SAF"/>
    <property type="match status" value="1"/>
</dbReference>
<gene>
    <name evidence="3" type="ORF">SLNSH_05075</name>
</gene>
<dbReference type="Gene3D" id="2.30.130.110">
    <property type="match status" value="1"/>
</dbReference>
<sequence length="108" mass="11474">MPSTGLDPRLLLLSPDDNVVVVRQRLRAGDRVAVGGREVTLFGDVPLGHKLAFRPIGPGDKVLKYGAPIGSATAAIAQGEHVHVHNLQSDYTPTYTLDEARAKHGDAA</sequence>
<dbReference type="CDD" id="cd11613">
    <property type="entry name" value="SAF_AH_GD"/>
    <property type="match status" value="1"/>
</dbReference>
<evidence type="ECO:0000259" key="2">
    <source>
        <dbReference type="SMART" id="SM00858"/>
    </source>
</evidence>
<dbReference type="Proteomes" id="UP000239772">
    <property type="component" value="Unassembled WGS sequence"/>
</dbReference>
<dbReference type="PANTHER" id="PTHR30536">
    <property type="entry name" value="ALTRONATE/GALACTARATE DEHYDRATASE"/>
    <property type="match status" value="1"/>
</dbReference>
<name>A0A2T1HX35_9HYPH</name>
<dbReference type="InterPro" id="IPR044144">
    <property type="entry name" value="SAF_UxaA/GarD"/>
</dbReference>
<feature type="domain" description="SAF" evidence="2">
    <location>
        <begin position="17"/>
        <end position="88"/>
    </location>
</feature>
<dbReference type="GO" id="GO:0016787">
    <property type="term" value="F:hydrolase activity"/>
    <property type="evidence" value="ECO:0007669"/>
    <property type="project" value="UniProtKB-KW"/>
</dbReference>
<dbReference type="Pfam" id="PF08666">
    <property type="entry name" value="SAF"/>
    <property type="match status" value="1"/>
</dbReference>
<reference evidence="4" key="1">
    <citation type="submission" date="2018-03" db="EMBL/GenBank/DDBJ databases">
        <authorList>
            <person name="Sun L."/>
            <person name="Liu H."/>
            <person name="Chen W."/>
            <person name="Huang K."/>
            <person name="Liu W."/>
            <person name="Gao X."/>
        </authorList>
    </citation>
    <scope>NUCLEOTIDE SEQUENCE [LARGE SCALE GENOMIC DNA]</scope>
    <source>
        <strain evidence="4">SH9</strain>
    </source>
</reference>
<proteinExistence type="predicted"/>
<dbReference type="RefSeq" id="WP_106335582.1">
    <property type="nucleotide sequence ID" value="NZ_PVZS01000004.1"/>
</dbReference>
<organism evidence="3 4">
    <name type="scientific">Alsobacter soli</name>
    <dbReference type="NCBI Taxonomy" id="2109933"/>
    <lineage>
        <taxon>Bacteria</taxon>
        <taxon>Pseudomonadati</taxon>
        <taxon>Pseudomonadota</taxon>
        <taxon>Alphaproteobacteria</taxon>
        <taxon>Hyphomicrobiales</taxon>
        <taxon>Alsobacteraceae</taxon>
        <taxon>Alsobacter</taxon>
    </lineage>
</organism>
<keyword evidence="1" id="KW-0456">Lyase</keyword>
<evidence type="ECO:0000313" key="4">
    <source>
        <dbReference type="Proteomes" id="UP000239772"/>
    </source>
</evidence>
<evidence type="ECO:0000256" key="1">
    <source>
        <dbReference type="ARBA" id="ARBA00023239"/>
    </source>
</evidence>
<dbReference type="OrthoDB" id="9804574at2"/>
<dbReference type="AlphaFoldDB" id="A0A2T1HX35"/>
<dbReference type="GO" id="GO:0019698">
    <property type="term" value="P:D-galacturonate catabolic process"/>
    <property type="evidence" value="ECO:0007669"/>
    <property type="project" value="TreeGrafter"/>
</dbReference>
<comment type="caution">
    <text evidence="3">The sequence shown here is derived from an EMBL/GenBank/DDBJ whole genome shotgun (WGS) entry which is preliminary data.</text>
</comment>
<keyword evidence="3" id="KW-0378">Hydrolase</keyword>